<dbReference type="NCBIfam" id="TIGR00964">
    <property type="entry name" value="secE_bact"/>
    <property type="match status" value="1"/>
</dbReference>
<dbReference type="PANTHER" id="PTHR33910:SF1">
    <property type="entry name" value="PROTEIN TRANSLOCASE SUBUNIT SECE"/>
    <property type="match status" value="1"/>
</dbReference>
<dbReference type="Gene3D" id="1.20.5.1030">
    <property type="entry name" value="Preprotein translocase secy subunit"/>
    <property type="match status" value="1"/>
</dbReference>
<evidence type="ECO:0000256" key="3">
    <source>
        <dbReference type="ARBA" id="ARBA00022475"/>
    </source>
</evidence>
<keyword evidence="2 9" id="KW-0813">Transport</keyword>
<feature type="transmembrane region" description="Helical" evidence="9">
    <location>
        <begin position="53"/>
        <end position="74"/>
    </location>
</feature>
<feature type="region of interest" description="Disordered" evidence="10">
    <location>
        <begin position="1"/>
        <end position="23"/>
    </location>
</feature>
<comment type="function">
    <text evidence="9">Essential subunit of the Sec protein translocation channel SecYEG. Clamps together the 2 halves of SecY. May contact the channel plug during translocation.</text>
</comment>
<dbReference type="InterPro" id="IPR038379">
    <property type="entry name" value="SecE_sf"/>
</dbReference>
<dbReference type="RefSeq" id="WP_230068198.1">
    <property type="nucleotide sequence ID" value="NZ_BAABLL010000007.1"/>
</dbReference>
<evidence type="ECO:0000256" key="10">
    <source>
        <dbReference type="SAM" id="MobiDB-lite"/>
    </source>
</evidence>
<keyword evidence="4 9" id="KW-0812">Transmembrane</keyword>
<evidence type="ECO:0000256" key="4">
    <source>
        <dbReference type="ARBA" id="ARBA00022692"/>
    </source>
</evidence>
<comment type="caution">
    <text evidence="11">The sequence shown here is derived from an EMBL/GenBank/DDBJ whole genome shotgun (WGS) entry which is preliminary data.</text>
</comment>
<evidence type="ECO:0000256" key="5">
    <source>
        <dbReference type="ARBA" id="ARBA00022927"/>
    </source>
</evidence>
<comment type="subcellular location">
    <subcellularLocation>
        <location evidence="9">Cell membrane</location>
        <topology evidence="9">Single-pass membrane protein</topology>
    </subcellularLocation>
    <subcellularLocation>
        <location evidence="1">Membrane</location>
    </subcellularLocation>
</comment>
<keyword evidence="5 9" id="KW-0653">Protein transport</keyword>
<keyword evidence="7 9" id="KW-0811">Translocation</keyword>
<keyword evidence="3 9" id="KW-1003">Cell membrane</keyword>
<name>A0ABV8R2I2_9MICC</name>
<evidence type="ECO:0000256" key="1">
    <source>
        <dbReference type="ARBA" id="ARBA00004370"/>
    </source>
</evidence>
<accession>A0ABV8R2I2</accession>
<evidence type="ECO:0000313" key="12">
    <source>
        <dbReference type="Proteomes" id="UP001595773"/>
    </source>
</evidence>
<dbReference type="EMBL" id="JBHSCQ010000009">
    <property type="protein sequence ID" value="MFC4265489.1"/>
    <property type="molecule type" value="Genomic_DNA"/>
</dbReference>
<evidence type="ECO:0000256" key="7">
    <source>
        <dbReference type="ARBA" id="ARBA00023010"/>
    </source>
</evidence>
<dbReference type="Pfam" id="PF00584">
    <property type="entry name" value="SecE"/>
    <property type="match status" value="1"/>
</dbReference>
<dbReference type="PANTHER" id="PTHR33910">
    <property type="entry name" value="PROTEIN TRANSLOCASE SUBUNIT SECE"/>
    <property type="match status" value="1"/>
</dbReference>
<protein>
    <recommendedName>
        <fullName evidence="9">Protein translocase subunit SecE</fullName>
    </recommendedName>
</protein>
<keyword evidence="8 9" id="KW-0472">Membrane</keyword>
<evidence type="ECO:0000256" key="8">
    <source>
        <dbReference type="ARBA" id="ARBA00023136"/>
    </source>
</evidence>
<sequence>MSEAVVTESAASRSKGRSGKKAGKPGLFARIAIFLRQVIGEMKKVVTPTRQELVNYTVVVLVFVAIVMGIVTVLDFGFGKAVLWVFGGNVSVEQ</sequence>
<evidence type="ECO:0000256" key="2">
    <source>
        <dbReference type="ARBA" id="ARBA00022448"/>
    </source>
</evidence>
<organism evidence="11 12">
    <name type="scientific">Arthrobacter cryoconiti</name>
    <dbReference type="NCBI Taxonomy" id="748907"/>
    <lineage>
        <taxon>Bacteria</taxon>
        <taxon>Bacillati</taxon>
        <taxon>Actinomycetota</taxon>
        <taxon>Actinomycetes</taxon>
        <taxon>Micrococcales</taxon>
        <taxon>Micrococcaceae</taxon>
        <taxon>Arthrobacter</taxon>
    </lineage>
</organism>
<comment type="similarity">
    <text evidence="9">Belongs to the SecE/SEC61-gamma family.</text>
</comment>
<dbReference type="InterPro" id="IPR005807">
    <property type="entry name" value="SecE_bac"/>
</dbReference>
<keyword evidence="6 9" id="KW-1133">Transmembrane helix</keyword>
<gene>
    <name evidence="9 11" type="primary">secE</name>
    <name evidence="11" type="ORF">ACFOW9_07740</name>
</gene>
<evidence type="ECO:0000256" key="6">
    <source>
        <dbReference type="ARBA" id="ARBA00022989"/>
    </source>
</evidence>
<dbReference type="HAMAP" id="MF_00422">
    <property type="entry name" value="SecE"/>
    <property type="match status" value="1"/>
</dbReference>
<dbReference type="Proteomes" id="UP001595773">
    <property type="component" value="Unassembled WGS sequence"/>
</dbReference>
<proteinExistence type="inferred from homology"/>
<reference evidence="12" key="1">
    <citation type="journal article" date="2019" name="Int. J. Syst. Evol. Microbiol.">
        <title>The Global Catalogue of Microorganisms (GCM) 10K type strain sequencing project: providing services to taxonomists for standard genome sequencing and annotation.</title>
        <authorList>
            <consortium name="The Broad Institute Genomics Platform"/>
            <consortium name="The Broad Institute Genome Sequencing Center for Infectious Disease"/>
            <person name="Wu L."/>
            <person name="Ma J."/>
        </authorList>
    </citation>
    <scope>NUCLEOTIDE SEQUENCE [LARGE SCALE GENOMIC DNA]</scope>
    <source>
        <strain evidence="12">CGMCC 1.10698</strain>
    </source>
</reference>
<dbReference type="InterPro" id="IPR001901">
    <property type="entry name" value="Translocase_SecE/Sec61-g"/>
</dbReference>
<comment type="subunit">
    <text evidence="9">Component of the Sec protein translocase complex. Heterotrimer consisting of SecY, SecE and SecG subunits. The heterotrimers can form oligomers, although 1 heterotrimer is thought to be able to translocate proteins. Interacts with the ribosome. Interacts with SecDF, and other proteins may be involved. Interacts with SecA.</text>
</comment>
<feature type="compositionally biased region" description="Basic residues" evidence="10">
    <location>
        <begin position="14"/>
        <end position="23"/>
    </location>
</feature>
<keyword evidence="12" id="KW-1185">Reference proteome</keyword>
<evidence type="ECO:0000313" key="11">
    <source>
        <dbReference type="EMBL" id="MFC4265489.1"/>
    </source>
</evidence>
<evidence type="ECO:0000256" key="9">
    <source>
        <dbReference type="HAMAP-Rule" id="MF_00422"/>
    </source>
</evidence>